<keyword evidence="4" id="KW-1185">Reference proteome</keyword>
<evidence type="ECO:0000313" key="2">
    <source>
        <dbReference type="EMBL" id="CAI6354164.1"/>
    </source>
</evidence>
<evidence type="ECO:0000256" key="1">
    <source>
        <dbReference type="SAM" id="MobiDB-lite"/>
    </source>
</evidence>
<feature type="region of interest" description="Disordered" evidence="1">
    <location>
        <begin position="1"/>
        <end position="30"/>
    </location>
</feature>
<evidence type="ECO:0000313" key="3">
    <source>
        <dbReference type="EMBL" id="CAI6355214.1"/>
    </source>
</evidence>
<dbReference type="AlphaFoldDB" id="A0AAV0WH56"/>
<evidence type="ECO:0000313" key="4">
    <source>
        <dbReference type="Proteomes" id="UP001160148"/>
    </source>
</evidence>
<sequence>MYRRSPTTFSQRLPAKVPENVKYTEGTTESSKARPTCWMRLSVKLFTEKLSNDHHNTESRRYAVSRAGNILTYVGNNECSVSILQSGYGTG</sequence>
<protein>
    <submittedName>
        <fullName evidence="3">Uncharacterized protein</fullName>
    </submittedName>
</protein>
<dbReference type="Proteomes" id="UP001160148">
    <property type="component" value="Unassembled WGS sequence"/>
</dbReference>
<feature type="compositionally biased region" description="Polar residues" evidence="1">
    <location>
        <begin position="1"/>
        <end position="11"/>
    </location>
</feature>
<dbReference type="EMBL" id="CARXXK010000002">
    <property type="protein sequence ID" value="CAI6355214.1"/>
    <property type="molecule type" value="Genomic_DNA"/>
</dbReference>
<comment type="caution">
    <text evidence="3">The sequence shown here is derived from an EMBL/GenBank/DDBJ whole genome shotgun (WGS) entry which is preliminary data.</text>
</comment>
<proteinExistence type="predicted"/>
<name>A0AAV0WH56_9HEMI</name>
<gene>
    <name evidence="2" type="ORF">MEUPH1_LOCUS10201</name>
    <name evidence="3" type="ORF">MEUPH1_LOCUS11098</name>
</gene>
<organism evidence="3 4">
    <name type="scientific">Macrosiphum euphorbiae</name>
    <name type="common">potato aphid</name>
    <dbReference type="NCBI Taxonomy" id="13131"/>
    <lineage>
        <taxon>Eukaryota</taxon>
        <taxon>Metazoa</taxon>
        <taxon>Ecdysozoa</taxon>
        <taxon>Arthropoda</taxon>
        <taxon>Hexapoda</taxon>
        <taxon>Insecta</taxon>
        <taxon>Pterygota</taxon>
        <taxon>Neoptera</taxon>
        <taxon>Paraneoptera</taxon>
        <taxon>Hemiptera</taxon>
        <taxon>Sternorrhyncha</taxon>
        <taxon>Aphidomorpha</taxon>
        <taxon>Aphidoidea</taxon>
        <taxon>Aphididae</taxon>
        <taxon>Macrosiphini</taxon>
        <taxon>Macrosiphum</taxon>
    </lineage>
</organism>
<dbReference type="EMBL" id="CARXXK010000002">
    <property type="protein sequence ID" value="CAI6354164.1"/>
    <property type="molecule type" value="Genomic_DNA"/>
</dbReference>
<reference evidence="3 4" key="1">
    <citation type="submission" date="2023-01" db="EMBL/GenBank/DDBJ databases">
        <authorList>
            <person name="Whitehead M."/>
        </authorList>
    </citation>
    <scope>NUCLEOTIDE SEQUENCE [LARGE SCALE GENOMIC DNA]</scope>
</reference>
<accession>A0AAV0WH56</accession>